<evidence type="ECO:0000313" key="2">
    <source>
        <dbReference type="EMBL" id="KTR07741.1"/>
    </source>
</evidence>
<feature type="transmembrane region" description="Helical" evidence="1">
    <location>
        <begin position="57"/>
        <end position="79"/>
    </location>
</feature>
<dbReference type="EMBL" id="LDQC01000038">
    <property type="protein sequence ID" value="KTR07741.1"/>
    <property type="molecule type" value="Genomic_DNA"/>
</dbReference>
<dbReference type="AlphaFoldDB" id="A0A175RW79"/>
<feature type="transmembrane region" description="Helical" evidence="1">
    <location>
        <begin position="86"/>
        <end position="110"/>
    </location>
</feature>
<dbReference type="Proteomes" id="UP000078252">
    <property type="component" value="Unassembled WGS sequence"/>
</dbReference>
<dbReference type="PATRIC" id="fig|33881.3.peg.1738"/>
<protein>
    <submittedName>
        <fullName evidence="2">Uncharacterized protein</fullName>
    </submittedName>
</protein>
<accession>A0A175RW79</accession>
<proteinExistence type="predicted"/>
<keyword evidence="1" id="KW-1133">Transmembrane helix</keyword>
<keyword evidence="1" id="KW-0812">Transmembrane</keyword>
<name>A0A175RW79_9MICO</name>
<gene>
    <name evidence="2" type="ORF">NS184_07170</name>
</gene>
<organism evidence="2 3">
    <name type="scientific">Curtobacterium luteum</name>
    <dbReference type="NCBI Taxonomy" id="33881"/>
    <lineage>
        <taxon>Bacteria</taxon>
        <taxon>Bacillati</taxon>
        <taxon>Actinomycetota</taxon>
        <taxon>Actinomycetes</taxon>
        <taxon>Micrococcales</taxon>
        <taxon>Microbacteriaceae</taxon>
        <taxon>Curtobacterium</taxon>
    </lineage>
</organism>
<comment type="caution">
    <text evidence="2">The sequence shown here is derived from an EMBL/GenBank/DDBJ whole genome shotgun (WGS) entry which is preliminary data.</text>
</comment>
<reference evidence="2 3" key="1">
    <citation type="journal article" date="2016" name="Front. Microbiol.">
        <title>Genomic Resource of Rice Seed Associated Bacteria.</title>
        <authorList>
            <person name="Midha S."/>
            <person name="Bansal K."/>
            <person name="Sharma S."/>
            <person name="Kumar N."/>
            <person name="Patil P.P."/>
            <person name="Chaudhry V."/>
            <person name="Patil P.B."/>
        </authorList>
    </citation>
    <scope>NUCLEOTIDE SEQUENCE [LARGE SCALE GENOMIC DNA]</scope>
    <source>
        <strain evidence="2 3">NS184</strain>
    </source>
</reference>
<feature type="transmembrane region" description="Helical" evidence="1">
    <location>
        <begin position="130"/>
        <end position="151"/>
    </location>
</feature>
<dbReference type="OrthoDB" id="4794482at2"/>
<dbReference type="RefSeq" id="WP_058725425.1">
    <property type="nucleotide sequence ID" value="NZ_LDQC01000038.1"/>
</dbReference>
<keyword evidence="1" id="KW-0472">Membrane</keyword>
<evidence type="ECO:0000256" key="1">
    <source>
        <dbReference type="SAM" id="Phobius"/>
    </source>
</evidence>
<evidence type="ECO:0000313" key="3">
    <source>
        <dbReference type="Proteomes" id="UP000078252"/>
    </source>
</evidence>
<sequence>MTSRTVPTAGAAVVVAYAALLAVNALVAEPLSVAPDRPLASVYAHVDAMGNSSAQDAVGVLVVAGIGALLGIGVAVLGVRQHLPATVVVIMHLGLVVLGAGAVFQSSWFLGMDLADSYPGSDGPHTVWPTVLGCTSALAVVAILAVLTAAADRTRRRAGASDGGAGV</sequence>
<dbReference type="STRING" id="33881.NS184_07170"/>